<evidence type="ECO:0000256" key="3">
    <source>
        <dbReference type="ARBA" id="ARBA00022741"/>
    </source>
</evidence>
<dbReference type="Gene3D" id="3.40.50.300">
    <property type="entry name" value="P-loop containing nucleotide triphosphate hydrolases"/>
    <property type="match status" value="1"/>
</dbReference>
<dbReference type="AlphaFoldDB" id="A0A316AVP2"/>
<dbReference type="SUPFAM" id="SSF52540">
    <property type="entry name" value="P-loop containing nucleoside triphosphate hydrolases"/>
    <property type="match status" value="1"/>
</dbReference>
<sequence length="215" mass="23925">MTSDNVITLRGITKAYRGQQLFDGLGADFGAGRIHGIVGHNGAGKSVLFKVICGFVRPDAGTVELADAHRPEPGGYPRDVGVVIDRPGYLPDRTGFQNLQQLAAIRGVISAEKIRATMSEVGLSPDLRQKVRHYSLGMKQKLALAQAVMEDQRLLILDEPFNALDPDSVQAMHALLRRYRDQGRTILFTSHQREDIEALSDHVYLLNRQRLERTR</sequence>
<comment type="caution">
    <text evidence="6">The sequence shown here is derived from an EMBL/GenBank/DDBJ whole genome shotgun (WGS) entry which is preliminary data.</text>
</comment>
<evidence type="ECO:0000256" key="4">
    <source>
        <dbReference type="ARBA" id="ARBA00022840"/>
    </source>
</evidence>
<keyword evidence="4 6" id="KW-0067">ATP-binding</keyword>
<dbReference type="InterPro" id="IPR003593">
    <property type="entry name" value="AAA+_ATPase"/>
</dbReference>
<name>A0A316AVP2_9ACTN</name>
<gene>
    <name evidence="6" type="ORF">BXY45_10874</name>
</gene>
<evidence type="ECO:0000256" key="2">
    <source>
        <dbReference type="ARBA" id="ARBA00022448"/>
    </source>
</evidence>
<reference evidence="6 7" key="1">
    <citation type="submission" date="2018-03" db="EMBL/GenBank/DDBJ databases">
        <title>Genomic Encyclopedia of Archaeal and Bacterial Type Strains, Phase II (KMG-II): from individual species to whole genera.</title>
        <authorList>
            <person name="Goeker M."/>
        </authorList>
    </citation>
    <scope>NUCLEOTIDE SEQUENCE [LARGE SCALE GENOMIC DNA]</scope>
    <source>
        <strain evidence="6 7">DSM 44889</strain>
    </source>
</reference>
<dbReference type="GO" id="GO:0016887">
    <property type="term" value="F:ATP hydrolysis activity"/>
    <property type="evidence" value="ECO:0007669"/>
    <property type="project" value="InterPro"/>
</dbReference>
<dbReference type="InterPro" id="IPR003439">
    <property type="entry name" value="ABC_transporter-like_ATP-bd"/>
</dbReference>
<dbReference type="InterPro" id="IPR017871">
    <property type="entry name" value="ABC_transporter-like_CS"/>
</dbReference>
<feature type="domain" description="ABC transporter" evidence="5">
    <location>
        <begin position="7"/>
        <end position="214"/>
    </location>
</feature>
<dbReference type="PROSITE" id="PS00211">
    <property type="entry name" value="ABC_TRANSPORTER_1"/>
    <property type="match status" value="1"/>
</dbReference>
<dbReference type="EMBL" id="QGDQ01000008">
    <property type="protein sequence ID" value="PWJ54167.1"/>
    <property type="molecule type" value="Genomic_DNA"/>
</dbReference>
<dbReference type="PANTHER" id="PTHR43335">
    <property type="entry name" value="ABC TRANSPORTER, ATP-BINDING PROTEIN"/>
    <property type="match status" value="1"/>
</dbReference>
<dbReference type="CDD" id="cd03230">
    <property type="entry name" value="ABC_DR_subfamily_A"/>
    <property type="match status" value="1"/>
</dbReference>
<dbReference type="PROSITE" id="PS50893">
    <property type="entry name" value="ABC_TRANSPORTER_2"/>
    <property type="match status" value="1"/>
</dbReference>
<proteinExistence type="inferred from homology"/>
<organism evidence="6 7">
    <name type="scientific">Quadrisphaera granulorum</name>
    <dbReference type="NCBI Taxonomy" id="317664"/>
    <lineage>
        <taxon>Bacteria</taxon>
        <taxon>Bacillati</taxon>
        <taxon>Actinomycetota</taxon>
        <taxon>Actinomycetes</taxon>
        <taxon>Kineosporiales</taxon>
        <taxon>Kineosporiaceae</taxon>
        <taxon>Quadrisphaera</taxon>
    </lineage>
</organism>
<evidence type="ECO:0000313" key="6">
    <source>
        <dbReference type="EMBL" id="PWJ54167.1"/>
    </source>
</evidence>
<evidence type="ECO:0000313" key="7">
    <source>
        <dbReference type="Proteomes" id="UP000245469"/>
    </source>
</evidence>
<keyword evidence="2" id="KW-0813">Transport</keyword>
<dbReference type="RefSeq" id="WP_211319359.1">
    <property type="nucleotide sequence ID" value="NZ_QGDQ01000008.1"/>
</dbReference>
<dbReference type="Pfam" id="PF00005">
    <property type="entry name" value="ABC_tran"/>
    <property type="match status" value="1"/>
</dbReference>
<dbReference type="SMART" id="SM00382">
    <property type="entry name" value="AAA"/>
    <property type="match status" value="1"/>
</dbReference>
<keyword evidence="7" id="KW-1185">Reference proteome</keyword>
<comment type="similarity">
    <text evidence="1">Belongs to the ABC transporter superfamily.</text>
</comment>
<evidence type="ECO:0000259" key="5">
    <source>
        <dbReference type="PROSITE" id="PS50893"/>
    </source>
</evidence>
<dbReference type="PANTHER" id="PTHR43335:SF4">
    <property type="entry name" value="ABC TRANSPORTER, ATP-BINDING PROTEIN"/>
    <property type="match status" value="1"/>
</dbReference>
<keyword evidence="3" id="KW-0547">Nucleotide-binding</keyword>
<evidence type="ECO:0000256" key="1">
    <source>
        <dbReference type="ARBA" id="ARBA00005417"/>
    </source>
</evidence>
<accession>A0A316AVP2</accession>
<dbReference type="GO" id="GO:0005524">
    <property type="term" value="F:ATP binding"/>
    <property type="evidence" value="ECO:0007669"/>
    <property type="project" value="UniProtKB-KW"/>
</dbReference>
<protein>
    <submittedName>
        <fullName evidence="6">ABC-2 type transport system ATP-binding protein</fullName>
    </submittedName>
</protein>
<dbReference type="InterPro" id="IPR027417">
    <property type="entry name" value="P-loop_NTPase"/>
</dbReference>
<dbReference type="Proteomes" id="UP000245469">
    <property type="component" value="Unassembled WGS sequence"/>
</dbReference>